<keyword evidence="8" id="KW-1185">Reference proteome</keyword>
<reference evidence="7 8" key="1">
    <citation type="submission" date="2018-07" db="EMBL/GenBank/DDBJ databases">
        <title>Genomic Encyclopedia of Type Strains, Phase IV (KMG-IV): sequencing the most valuable type-strain genomes for metagenomic binning, comparative biology and taxonomic classification.</title>
        <authorList>
            <person name="Goeker M."/>
        </authorList>
    </citation>
    <scope>NUCLEOTIDE SEQUENCE [LARGE SCALE GENOMIC DNA]</scope>
    <source>
        <strain evidence="7 8">DSM 26725</strain>
    </source>
</reference>
<keyword evidence="3" id="KW-0328">Glycosyltransferase</keyword>
<evidence type="ECO:0000256" key="4">
    <source>
        <dbReference type="ARBA" id="ARBA00022679"/>
    </source>
</evidence>
<dbReference type="EMBL" id="QRDP01000004">
    <property type="protein sequence ID" value="RED17611.1"/>
    <property type="molecule type" value="Genomic_DNA"/>
</dbReference>
<dbReference type="InterPro" id="IPR029044">
    <property type="entry name" value="Nucleotide-diphossugar_trans"/>
</dbReference>
<evidence type="ECO:0000313" key="7">
    <source>
        <dbReference type="EMBL" id="RED17611.1"/>
    </source>
</evidence>
<proteinExistence type="predicted"/>
<dbReference type="InterPro" id="IPR001173">
    <property type="entry name" value="Glyco_trans_2-like"/>
</dbReference>
<name>A0A3D9FKK3_9SPHN</name>
<dbReference type="AlphaFoldDB" id="A0A3D9FKK3"/>
<evidence type="ECO:0000256" key="2">
    <source>
        <dbReference type="ARBA" id="ARBA00022475"/>
    </source>
</evidence>
<evidence type="ECO:0000256" key="1">
    <source>
        <dbReference type="ARBA" id="ARBA00004236"/>
    </source>
</evidence>
<gene>
    <name evidence="7" type="ORF">DFR46_2661</name>
</gene>
<comment type="caution">
    <text evidence="7">The sequence shown here is derived from an EMBL/GenBank/DDBJ whole genome shotgun (WGS) entry which is preliminary data.</text>
</comment>
<accession>A0A3D9FKK3</accession>
<dbReference type="CDD" id="cd02522">
    <property type="entry name" value="GT_2_like_a"/>
    <property type="match status" value="1"/>
</dbReference>
<organism evidence="7 8">
    <name type="scientific">Parasphingopyxis lamellibrachiae</name>
    <dbReference type="NCBI Taxonomy" id="680125"/>
    <lineage>
        <taxon>Bacteria</taxon>
        <taxon>Pseudomonadati</taxon>
        <taxon>Pseudomonadota</taxon>
        <taxon>Alphaproteobacteria</taxon>
        <taxon>Sphingomonadales</taxon>
        <taxon>Sphingomonadaceae</taxon>
        <taxon>Parasphingopyxis</taxon>
    </lineage>
</organism>
<sequence>MIAQPRSEVAIVIPMIDEEAALPGVIANIAALDPAPAEVIAVDGGSRDRSVEIACAAGFRIVENDAKGRAVQINRGVAEARTPLVCVLHADTELPADALAVVERTLAYPGRVLGGFTPLLTGTKTRWGTSFHNWAKTYYGPILLRPHLFVRGLRLLFGDHAMFFRRADFLRVDGCDPDMNIMEDVDLCLRLCRMGSVKLVPRIVRTSDRRIAEWGPLKANWIYMKCGMNWAFGRKKGLDRWYPDVR</sequence>
<dbReference type="GO" id="GO:0016757">
    <property type="term" value="F:glycosyltransferase activity"/>
    <property type="evidence" value="ECO:0007669"/>
    <property type="project" value="UniProtKB-KW"/>
</dbReference>
<keyword evidence="4 7" id="KW-0808">Transferase</keyword>
<dbReference type="InterPro" id="IPR026461">
    <property type="entry name" value="Trfase_2_rSAM/seldom_assoc"/>
</dbReference>
<comment type="subcellular location">
    <subcellularLocation>
        <location evidence="1">Cell membrane</location>
    </subcellularLocation>
</comment>
<dbReference type="Proteomes" id="UP000256310">
    <property type="component" value="Unassembled WGS sequence"/>
</dbReference>
<evidence type="ECO:0000313" key="8">
    <source>
        <dbReference type="Proteomes" id="UP000256310"/>
    </source>
</evidence>
<evidence type="ECO:0000256" key="5">
    <source>
        <dbReference type="ARBA" id="ARBA00023136"/>
    </source>
</evidence>
<dbReference type="Pfam" id="PF00535">
    <property type="entry name" value="Glycos_transf_2"/>
    <property type="match status" value="1"/>
</dbReference>
<dbReference type="RefSeq" id="WP_116236861.1">
    <property type="nucleotide sequence ID" value="NZ_QRDP01000004.1"/>
</dbReference>
<dbReference type="PANTHER" id="PTHR43646">
    <property type="entry name" value="GLYCOSYLTRANSFERASE"/>
    <property type="match status" value="1"/>
</dbReference>
<evidence type="ECO:0000256" key="3">
    <source>
        <dbReference type="ARBA" id="ARBA00022676"/>
    </source>
</evidence>
<keyword evidence="5" id="KW-0472">Membrane</keyword>
<dbReference type="SUPFAM" id="SSF53448">
    <property type="entry name" value="Nucleotide-diphospho-sugar transferases"/>
    <property type="match status" value="1"/>
</dbReference>
<dbReference type="OrthoDB" id="8455661at2"/>
<evidence type="ECO:0000259" key="6">
    <source>
        <dbReference type="Pfam" id="PF00535"/>
    </source>
</evidence>
<dbReference type="PANTHER" id="PTHR43646:SF2">
    <property type="entry name" value="GLYCOSYLTRANSFERASE 2-LIKE DOMAIN-CONTAINING PROTEIN"/>
    <property type="match status" value="1"/>
</dbReference>
<protein>
    <submittedName>
        <fullName evidence="7">Glycosyl transferase family 2</fullName>
    </submittedName>
</protein>
<dbReference type="Gene3D" id="3.90.550.10">
    <property type="entry name" value="Spore Coat Polysaccharide Biosynthesis Protein SpsA, Chain A"/>
    <property type="match status" value="1"/>
</dbReference>
<keyword evidence="2" id="KW-1003">Cell membrane</keyword>
<feature type="domain" description="Glycosyltransferase 2-like" evidence="6">
    <location>
        <begin position="11"/>
        <end position="166"/>
    </location>
</feature>
<dbReference type="GO" id="GO:0005886">
    <property type="term" value="C:plasma membrane"/>
    <property type="evidence" value="ECO:0007669"/>
    <property type="project" value="UniProtKB-SubCell"/>
</dbReference>